<comment type="caution">
    <text evidence="3">The sequence shown here is derived from an EMBL/GenBank/DDBJ whole genome shotgun (WGS) entry which is preliminary data.</text>
</comment>
<dbReference type="Proteomes" id="UP000249016">
    <property type="component" value="Unassembled WGS sequence"/>
</dbReference>
<feature type="compositionally biased region" description="Basic and acidic residues" evidence="1">
    <location>
        <begin position="81"/>
        <end position="99"/>
    </location>
</feature>
<protein>
    <submittedName>
        <fullName evidence="3">Uncharacterized protein</fullName>
    </submittedName>
</protein>
<name>A0A327NQ77_9BACT</name>
<evidence type="ECO:0000256" key="2">
    <source>
        <dbReference type="SAM" id="Phobius"/>
    </source>
</evidence>
<evidence type="ECO:0000313" key="4">
    <source>
        <dbReference type="Proteomes" id="UP000249016"/>
    </source>
</evidence>
<keyword evidence="2" id="KW-0812">Transmembrane</keyword>
<keyword evidence="2" id="KW-1133">Transmembrane helix</keyword>
<proteinExistence type="predicted"/>
<evidence type="ECO:0000313" key="3">
    <source>
        <dbReference type="EMBL" id="RAI77520.1"/>
    </source>
</evidence>
<dbReference type="EMBL" id="QLII01000001">
    <property type="protein sequence ID" value="RAI77520.1"/>
    <property type="molecule type" value="Genomic_DNA"/>
</dbReference>
<sequence length="120" mass="13493">MRRSVVKLSLILAGLVGSAAYGWILMDWLQDMKTGNFDSDPLEVVNEAVVIVAYCYLAYHFIKSSIKQGSHLQNHPSDVPVDDRLPNRGNPDHWVKPDRAVTNTTQWISADPDPTQPHRV</sequence>
<reference evidence="3 4" key="1">
    <citation type="submission" date="2018-06" db="EMBL/GenBank/DDBJ databases">
        <title>Spirosoma sp. HMF3257 Genome sequencing and assembly.</title>
        <authorList>
            <person name="Kang H."/>
            <person name="Cha I."/>
            <person name="Kim H."/>
            <person name="Kang J."/>
            <person name="Joh K."/>
        </authorList>
    </citation>
    <scope>NUCLEOTIDE SEQUENCE [LARGE SCALE GENOMIC DNA]</scope>
    <source>
        <strain evidence="3 4">HMF3257</strain>
    </source>
</reference>
<dbReference type="RefSeq" id="WP_111348260.1">
    <property type="nucleotide sequence ID" value="NZ_QLII01000001.1"/>
</dbReference>
<keyword evidence="2" id="KW-0472">Membrane</keyword>
<gene>
    <name evidence="3" type="ORF">HMF3257_31230</name>
</gene>
<organism evidence="3 4">
    <name type="scientific">Spirosoma telluris</name>
    <dbReference type="NCBI Taxonomy" id="2183553"/>
    <lineage>
        <taxon>Bacteria</taxon>
        <taxon>Pseudomonadati</taxon>
        <taxon>Bacteroidota</taxon>
        <taxon>Cytophagia</taxon>
        <taxon>Cytophagales</taxon>
        <taxon>Cytophagaceae</taxon>
        <taxon>Spirosoma</taxon>
    </lineage>
</organism>
<evidence type="ECO:0000256" key="1">
    <source>
        <dbReference type="SAM" id="MobiDB-lite"/>
    </source>
</evidence>
<keyword evidence="4" id="KW-1185">Reference proteome</keyword>
<feature type="transmembrane region" description="Helical" evidence="2">
    <location>
        <begin position="44"/>
        <end position="62"/>
    </location>
</feature>
<accession>A0A327NQ77</accession>
<dbReference type="OrthoDB" id="965937at2"/>
<feature type="region of interest" description="Disordered" evidence="1">
    <location>
        <begin position="70"/>
        <end position="120"/>
    </location>
</feature>
<dbReference type="AlphaFoldDB" id="A0A327NQ77"/>